<organism evidence="1 2">
    <name type="scientific">Argiope bruennichi</name>
    <name type="common">Wasp spider</name>
    <name type="synonym">Aranea bruennichi</name>
    <dbReference type="NCBI Taxonomy" id="94029"/>
    <lineage>
        <taxon>Eukaryota</taxon>
        <taxon>Metazoa</taxon>
        <taxon>Ecdysozoa</taxon>
        <taxon>Arthropoda</taxon>
        <taxon>Chelicerata</taxon>
        <taxon>Arachnida</taxon>
        <taxon>Araneae</taxon>
        <taxon>Araneomorphae</taxon>
        <taxon>Entelegynae</taxon>
        <taxon>Araneoidea</taxon>
        <taxon>Araneidae</taxon>
        <taxon>Argiope</taxon>
    </lineage>
</organism>
<reference evidence="1" key="1">
    <citation type="journal article" date="2020" name="bioRxiv">
        <title>Chromosome-level reference genome of the European wasp spider Argiope bruennichi: a resource for studies on range expansion and evolutionary adaptation.</title>
        <authorList>
            <person name="Sheffer M.M."/>
            <person name="Hoppe A."/>
            <person name="Krehenwinkel H."/>
            <person name="Uhl G."/>
            <person name="Kuss A.W."/>
            <person name="Jensen L."/>
            <person name="Jensen C."/>
            <person name="Gillespie R.G."/>
            <person name="Hoff K.J."/>
            <person name="Prost S."/>
        </authorList>
    </citation>
    <scope>NUCLEOTIDE SEQUENCE</scope>
</reference>
<accession>A0A8T0G0G4</accession>
<dbReference type="SUPFAM" id="SSF158745">
    <property type="entry name" value="LanC-like"/>
    <property type="match status" value="1"/>
</dbReference>
<sequence>MAAKRYFINKLSDSVGALVEIPKADIKNLCLKYVQHIFGAQTVTDADADGGLYVGLSGVSYMCYCLSQHPEFAEKKDEFLDRSEYYLKYDLAETCKPKSSSLSAAFLLGSCGVYAVAAALNKTLGKEKESTFFLKNILILQMDVLVWII</sequence>
<gene>
    <name evidence="1" type="ORF">HNY73_000365</name>
</gene>
<reference evidence="1" key="2">
    <citation type="submission" date="2020-06" db="EMBL/GenBank/DDBJ databases">
        <authorList>
            <person name="Sheffer M."/>
        </authorList>
    </citation>
    <scope>NUCLEOTIDE SEQUENCE</scope>
</reference>
<dbReference type="Gene3D" id="1.50.10.10">
    <property type="match status" value="1"/>
</dbReference>
<evidence type="ECO:0000313" key="2">
    <source>
        <dbReference type="Proteomes" id="UP000807504"/>
    </source>
</evidence>
<dbReference type="GO" id="GO:0005886">
    <property type="term" value="C:plasma membrane"/>
    <property type="evidence" value="ECO:0007669"/>
    <property type="project" value="TreeGrafter"/>
</dbReference>
<protein>
    <submittedName>
        <fullName evidence="1">Uncharacterized protein</fullName>
    </submittedName>
</protein>
<dbReference type="AlphaFoldDB" id="A0A8T0G0G4"/>
<name>A0A8T0G0G4_ARGBR</name>
<keyword evidence="2" id="KW-1185">Reference proteome</keyword>
<dbReference type="EMBL" id="JABXBU010000001">
    <property type="protein sequence ID" value="KAF8795918.1"/>
    <property type="molecule type" value="Genomic_DNA"/>
</dbReference>
<dbReference type="PANTHER" id="PTHR12736">
    <property type="entry name" value="LANC-LIKE PROTEIN"/>
    <property type="match status" value="1"/>
</dbReference>
<evidence type="ECO:0000313" key="1">
    <source>
        <dbReference type="EMBL" id="KAF8795918.1"/>
    </source>
</evidence>
<dbReference type="GO" id="GO:0005975">
    <property type="term" value="P:carbohydrate metabolic process"/>
    <property type="evidence" value="ECO:0007669"/>
    <property type="project" value="InterPro"/>
</dbReference>
<comment type="caution">
    <text evidence="1">The sequence shown here is derived from an EMBL/GenBank/DDBJ whole genome shotgun (WGS) entry which is preliminary data.</text>
</comment>
<dbReference type="InterPro" id="IPR012341">
    <property type="entry name" value="6hp_glycosidase-like_sf"/>
</dbReference>
<dbReference type="Proteomes" id="UP000807504">
    <property type="component" value="Unassembled WGS sequence"/>
</dbReference>
<dbReference type="PANTHER" id="PTHR12736:SF7">
    <property type="entry name" value="LANC-LIKE PROTEIN 3"/>
    <property type="match status" value="1"/>
</dbReference>
<proteinExistence type="predicted"/>